<proteinExistence type="predicted"/>
<sequence>MASITAPLYFREILRLFGGLREANRLIGWLTYYGYKWRKELKEAGVDPKKS</sequence>
<comment type="caution">
    <text evidence="1">The sequence shown here is derived from an EMBL/GenBank/DDBJ whole genome shotgun (WGS) entry which is preliminary data.</text>
</comment>
<name>A0ACC6V301_9CREN</name>
<gene>
    <name evidence="1" type="ORF">TU35_008955</name>
</gene>
<organism evidence="1 2">
    <name type="scientific">Thermoproteus sp. AZ2</name>
    <dbReference type="NCBI Taxonomy" id="1609232"/>
    <lineage>
        <taxon>Archaea</taxon>
        <taxon>Thermoproteota</taxon>
        <taxon>Thermoprotei</taxon>
        <taxon>Thermoproteales</taxon>
        <taxon>Thermoproteaceae</taxon>
        <taxon>Thermoproteus</taxon>
    </lineage>
</organism>
<dbReference type="Proteomes" id="UP000033636">
    <property type="component" value="Unassembled WGS sequence"/>
</dbReference>
<dbReference type="EMBL" id="JZWT02000029">
    <property type="protein sequence ID" value="MFB6491343.1"/>
    <property type="molecule type" value="Genomic_DNA"/>
</dbReference>
<accession>A0ACC6V301</accession>
<evidence type="ECO:0000313" key="2">
    <source>
        <dbReference type="Proteomes" id="UP000033636"/>
    </source>
</evidence>
<protein>
    <submittedName>
        <fullName evidence="1">Uncharacterized protein</fullName>
    </submittedName>
</protein>
<reference evidence="1" key="1">
    <citation type="submission" date="2024-07" db="EMBL/GenBank/DDBJ databases">
        <title>Metagenome and Metagenome-Assembled Genomes of Archaea from a hot spring from the geothermal field of Los Azufres, Mexico.</title>
        <authorList>
            <person name="Marin-Paredes R."/>
            <person name="Martinez-Romero E."/>
            <person name="Servin-Garciduenas L.E."/>
        </authorList>
    </citation>
    <scope>NUCLEOTIDE SEQUENCE</scope>
</reference>
<evidence type="ECO:0000313" key="1">
    <source>
        <dbReference type="EMBL" id="MFB6491343.1"/>
    </source>
</evidence>